<dbReference type="RefSeq" id="WP_036852600.1">
    <property type="nucleotide sequence ID" value="NZ_JQJD01000057.1"/>
</dbReference>
<dbReference type="EC" id="3.1.3.11" evidence="4"/>
<evidence type="ECO:0000313" key="5">
    <source>
        <dbReference type="EMBL" id="KGN78758.1"/>
    </source>
</evidence>
<keyword evidence="3 4" id="KW-0119">Carbohydrate metabolism</keyword>
<evidence type="ECO:0000313" key="6">
    <source>
        <dbReference type="Proteomes" id="UP000030125"/>
    </source>
</evidence>
<proteinExistence type="inferred from homology"/>
<organism evidence="5 6">
    <name type="scientific">Porphyromonas cangingivalis</name>
    <dbReference type="NCBI Taxonomy" id="36874"/>
    <lineage>
        <taxon>Bacteria</taxon>
        <taxon>Pseudomonadati</taxon>
        <taxon>Bacteroidota</taxon>
        <taxon>Bacteroidia</taxon>
        <taxon>Bacteroidales</taxon>
        <taxon>Porphyromonadaceae</taxon>
        <taxon>Porphyromonas</taxon>
    </lineage>
</organism>
<dbReference type="InterPro" id="IPR009164">
    <property type="entry name" value="FBPtase_class3"/>
</dbReference>
<dbReference type="eggNOG" id="COG3855">
    <property type="taxonomic scope" value="Bacteria"/>
</dbReference>
<reference evidence="5 6" key="1">
    <citation type="submission" date="2014-08" db="EMBL/GenBank/DDBJ databases">
        <title>Porphyromonas cangingivalis strain:COT-109_OH1386 Genome sequencing.</title>
        <authorList>
            <person name="Wallis C."/>
            <person name="Deusch O."/>
            <person name="O'Flynn C."/>
            <person name="Davis I."/>
            <person name="Jospin G."/>
            <person name="Darling A.E."/>
            <person name="Coil D.A."/>
            <person name="Alexiev A."/>
            <person name="Horsfall A."/>
            <person name="Kirkwood N."/>
            <person name="Harris S."/>
            <person name="Eisen J.A."/>
        </authorList>
    </citation>
    <scope>NUCLEOTIDE SEQUENCE [LARGE SCALE GENOMIC DNA]</scope>
    <source>
        <strain evidence="6">COT-109 OH1386</strain>
    </source>
</reference>
<dbReference type="STRING" id="36874.HQ34_03055"/>
<dbReference type="GO" id="GO:0006094">
    <property type="term" value="P:gluconeogenesis"/>
    <property type="evidence" value="ECO:0007669"/>
    <property type="project" value="UniProtKB-UniRule"/>
</dbReference>
<dbReference type="OrthoDB" id="9779903at2"/>
<accession>A0A0A2EIK1</accession>
<evidence type="ECO:0000256" key="4">
    <source>
        <dbReference type="HAMAP-Rule" id="MF_01854"/>
    </source>
</evidence>
<gene>
    <name evidence="4" type="primary">fbp</name>
    <name evidence="5" type="ORF">HQ35_08895</name>
</gene>
<sequence>MAQKKYDKEYLKLLAKQFPSATAAATEIINLKAILSLPKGTEHFLADIHGEDEAFRHVLQNASGSIRRKVDEIFGTSVRQEEKRELCTLIYYPNEIMDIIRKRESNIEDWYMVILNQLVQVCRKVGEKYTRSKVRKALPSKYSYIIQELLHEDATNTHKTMYYQSIFNTIIQTGKAEDFIAAICKTIKRLVIDKLHIVGDIYDRGPGAHHIMDTLDGYHNWDMQWGNHDMVWMGAACGNAASMANVMRISLRYANLNTIEEGYGINLLPLARFAMKVYADDPCTVFMPKLATADRVYDEGSVYLLAQMHKAISIIQFKLEYQIIKRHPEYKMEGRNLLHLIDKEAGTITLPSGKTYPLLDKNFPTMDPKDPYTLTAEEQEVVDRLMECFRRSEKLQHHIGLMYKYGSMFLATNDNLLYHASVPLNEDRSFKEVEIEGKRYAGKALYEKIDSLVREAHVGRKRKAPKSKTQSAIDFMWYLWCGPDSPLFDKDAMTTLERYFIEDKETHKENKGYYFVYRKEEEMCIRILQEFGLAGPDCHIINGHVPVKAIKGELPIQANGRMMLIDGGFSHAYQKSTGIAGYTLIYNSHGLHLVQHEPFSSTQEAIENMDDIQSSTVVKTSSSHRILVADTDNGKILQSEVDALQALLEAYKYGKI</sequence>
<dbReference type="PIRSF" id="PIRSF000906">
    <property type="entry name" value="FBPtase_Bacill"/>
    <property type="match status" value="1"/>
</dbReference>
<dbReference type="Pfam" id="PF06874">
    <property type="entry name" value="FBPase_2"/>
    <property type="match status" value="1"/>
</dbReference>
<comment type="pathway">
    <text evidence="4">Carbohydrate biosynthesis; gluconeogenesis.</text>
</comment>
<dbReference type="UniPathway" id="UPA00138"/>
<comment type="catalytic activity">
    <reaction evidence="4">
        <text>beta-D-fructose 1,6-bisphosphate + H2O = beta-D-fructose 6-phosphate + phosphate</text>
        <dbReference type="Rhea" id="RHEA:11064"/>
        <dbReference type="ChEBI" id="CHEBI:15377"/>
        <dbReference type="ChEBI" id="CHEBI:32966"/>
        <dbReference type="ChEBI" id="CHEBI:43474"/>
        <dbReference type="ChEBI" id="CHEBI:57634"/>
        <dbReference type="EC" id="3.1.3.11"/>
    </reaction>
</comment>
<comment type="cofactor">
    <cofactor evidence="4">
        <name>Mn(2+)</name>
        <dbReference type="ChEBI" id="CHEBI:29035"/>
    </cofactor>
</comment>
<comment type="caution">
    <text evidence="5">The sequence shown here is derived from an EMBL/GenBank/DDBJ whole genome shotgun (WGS) entry which is preliminary data.</text>
</comment>
<dbReference type="Proteomes" id="UP000030125">
    <property type="component" value="Unassembled WGS sequence"/>
</dbReference>
<dbReference type="GO" id="GO:0042132">
    <property type="term" value="F:fructose 1,6-bisphosphate 1-phosphatase activity"/>
    <property type="evidence" value="ECO:0007669"/>
    <property type="project" value="UniProtKB-UniRule"/>
</dbReference>
<comment type="similarity">
    <text evidence="4">Belongs to the FBPase class 3 family.</text>
</comment>
<keyword evidence="2 4" id="KW-0464">Manganese</keyword>
<protein>
    <recommendedName>
        <fullName evidence="4">Fructose-1,6-bisphosphatase class 3</fullName>
        <shortName evidence="4">FBPase class 3</shortName>
        <ecNumber evidence="4">3.1.3.11</ecNumber>
    </recommendedName>
    <alternativeName>
        <fullName evidence="4">D-fructose-1,6-bisphosphate 1-phosphohydrolase class 3</fullName>
    </alternativeName>
</protein>
<name>A0A0A2EIK1_PORCN</name>
<evidence type="ECO:0000256" key="2">
    <source>
        <dbReference type="ARBA" id="ARBA00023211"/>
    </source>
</evidence>
<keyword evidence="6" id="KW-1185">Reference proteome</keyword>
<dbReference type="HAMAP" id="MF_01854">
    <property type="entry name" value="FBPase_class3"/>
    <property type="match status" value="1"/>
</dbReference>
<dbReference type="SUPFAM" id="SSF56300">
    <property type="entry name" value="Metallo-dependent phosphatases"/>
    <property type="match status" value="1"/>
</dbReference>
<keyword evidence="1 4" id="KW-0378">Hydrolase</keyword>
<dbReference type="InterPro" id="IPR029052">
    <property type="entry name" value="Metallo-depent_PP-like"/>
</dbReference>
<dbReference type="AlphaFoldDB" id="A0A0A2EIK1"/>
<evidence type="ECO:0000256" key="3">
    <source>
        <dbReference type="ARBA" id="ARBA00023277"/>
    </source>
</evidence>
<evidence type="ECO:0000256" key="1">
    <source>
        <dbReference type="ARBA" id="ARBA00022801"/>
    </source>
</evidence>
<dbReference type="EMBL" id="JQJD01000057">
    <property type="protein sequence ID" value="KGN78758.1"/>
    <property type="molecule type" value="Genomic_DNA"/>
</dbReference>